<evidence type="ECO:0000313" key="1">
    <source>
        <dbReference type="EMBL" id="OGY84524.1"/>
    </source>
</evidence>
<dbReference type="Proteomes" id="UP000176952">
    <property type="component" value="Unassembled WGS sequence"/>
</dbReference>
<dbReference type="AlphaFoldDB" id="A0A1G2B5P5"/>
<name>A0A1G2B5P5_9BACT</name>
<accession>A0A1G2B5P5</accession>
<organism evidence="1 2">
    <name type="scientific">Candidatus Kerfeldbacteria bacterium RIFCSPHIGHO2_12_FULL_48_17</name>
    <dbReference type="NCBI Taxonomy" id="1798542"/>
    <lineage>
        <taxon>Bacteria</taxon>
        <taxon>Candidatus Kerfeldiibacteriota</taxon>
    </lineage>
</organism>
<proteinExistence type="predicted"/>
<gene>
    <name evidence="1" type="ORF">A3F54_05450</name>
</gene>
<sequence>MKIILPKNLPVNVHKFMQRVGYHFFVDPNTGKESYTMRTGRHFYPRFHAYTEDKGDRTVIDVHFDQKQASYEGQRAHSGEYGGPQVEDEGGRLQRWIDYYAGGGE</sequence>
<dbReference type="EMBL" id="MHKD01000013">
    <property type="protein sequence ID" value="OGY84524.1"/>
    <property type="molecule type" value="Genomic_DNA"/>
</dbReference>
<evidence type="ECO:0000313" key="2">
    <source>
        <dbReference type="Proteomes" id="UP000176952"/>
    </source>
</evidence>
<protein>
    <submittedName>
        <fullName evidence="1">Uncharacterized protein</fullName>
    </submittedName>
</protein>
<comment type="caution">
    <text evidence="1">The sequence shown here is derived from an EMBL/GenBank/DDBJ whole genome shotgun (WGS) entry which is preliminary data.</text>
</comment>
<reference evidence="1 2" key="1">
    <citation type="journal article" date="2016" name="Nat. Commun.">
        <title>Thousands of microbial genomes shed light on interconnected biogeochemical processes in an aquifer system.</title>
        <authorList>
            <person name="Anantharaman K."/>
            <person name="Brown C.T."/>
            <person name="Hug L.A."/>
            <person name="Sharon I."/>
            <person name="Castelle C.J."/>
            <person name="Probst A.J."/>
            <person name="Thomas B.C."/>
            <person name="Singh A."/>
            <person name="Wilkins M.J."/>
            <person name="Karaoz U."/>
            <person name="Brodie E.L."/>
            <person name="Williams K.H."/>
            <person name="Hubbard S.S."/>
            <person name="Banfield J.F."/>
        </authorList>
    </citation>
    <scope>NUCLEOTIDE SEQUENCE [LARGE SCALE GENOMIC DNA]</scope>
</reference>